<organism evidence="5 6">
    <name type="scientific">Tersicoccus solisilvae</name>
    <dbReference type="NCBI Taxonomy" id="1882339"/>
    <lineage>
        <taxon>Bacteria</taxon>
        <taxon>Bacillati</taxon>
        <taxon>Actinomycetota</taxon>
        <taxon>Actinomycetes</taxon>
        <taxon>Micrococcales</taxon>
        <taxon>Micrococcaceae</taxon>
        <taxon>Tersicoccus</taxon>
    </lineage>
</organism>
<gene>
    <name evidence="5" type="ORF">GCM10011512_13470</name>
</gene>
<dbReference type="PRINTS" id="PR00081">
    <property type="entry name" value="GDHRDH"/>
</dbReference>
<evidence type="ECO:0000256" key="2">
    <source>
        <dbReference type="ARBA" id="ARBA00023002"/>
    </source>
</evidence>
<dbReference type="InterPro" id="IPR020904">
    <property type="entry name" value="Sc_DH/Rdtase_CS"/>
</dbReference>
<reference evidence="6" key="1">
    <citation type="journal article" date="2019" name="Int. J. Syst. Evol. Microbiol.">
        <title>The Global Catalogue of Microorganisms (GCM) 10K type strain sequencing project: providing services to taxonomists for standard genome sequencing and annotation.</title>
        <authorList>
            <consortium name="The Broad Institute Genomics Platform"/>
            <consortium name="The Broad Institute Genome Sequencing Center for Infectious Disease"/>
            <person name="Wu L."/>
            <person name="Ma J."/>
        </authorList>
    </citation>
    <scope>NUCLEOTIDE SEQUENCE [LARGE SCALE GENOMIC DNA]</scope>
    <source>
        <strain evidence="6">CGMCC 1.15480</strain>
    </source>
</reference>
<dbReference type="SUPFAM" id="SSF51735">
    <property type="entry name" value="NAD(P)-binding Rossmann-fold domains"/>
    <property type="match status" value="1"/>
</dbReference>
<comment type="caution">
    <text evidence="5">The sequence shown here is derived from an EMBL/GenBank/DDBJ whole genome shotgun (WGS) entry which is preliminary data.</text>
</comment>
<dbReference type="Pfam" id="PF00106">
    <property type="entry name" value="adh_short"/>
    <property type="match status" value="1"/>
</dbReference>
<dbReference type="RefSeq" id="WP_188667558.1">
    <property type="nucleotide sequence ID" value="NZ_BMJI01000005.1"/>
</dbReference>
<keyword evidence="2" id="KW-0560">Oxidoreductase</keyword>
<dbReference type="CDD" id="cd05339">
    <property type="entry name" value="17beta-HSDXI-like_SDR_c"/>
    <property type="match status" value="1"/>
</dbReference>
<evidence type="ECO:0000313" key="5">
    <source>
        <dbReference type="EMBL" id="GGC87840.1"/>
    </source>
</evidence>
<comment type="similarity">
    <text evidence="1 3">Belongs to the short-chain dehydrogenases/reductases (SDR) family.</text>
</comment>
<evidence type="ECO:0000313" key="6">
    <source>
        <dbReference type="Proteomes" id="UP000597761"/>
    </source>
</evidence>
<dbReference type="Gene3D" id="3.40.50.720">
    <property type="entry name" value="NAD(P)-binding Rossmann-like Domain"/>
    <property type="match status" value="1"/>
</dbReference>
<name>A0ABQ1P0G0_9MICC</name>
<dbReference type="PANTHER" id="PTHR24322">
    <property type="entry name" value="PKSB"/>
    <property type="match status" value="1"/>
</dbReference>
<keyword evidence="6" id="KW-1185">Reference proteome</keyword>
<evidence type="ECO:0000259" key="4">
    <source>
        <dbReference type="SMART" id="SM00822"/>
    </source>
</evidence>
<proteinExistence type="inferred from homology"/>
<dbReference type="PRINTS" id="PR00080">
    <property type="entry name" value="SDRFAMILY"/>
</dbReference>
<sequence>MARGQHLDGARVLITGGGSGIGRRMAIEAARRGAHVILWDLSASAAESVCAEITAAGGTAGHHAVDVADRDAVTAAAATVIAEIGGVDVVINNAGVVSGSRLLDTPETSIERTFDVNVLALFWVTRAFLPGMIDRRRGTVVTIASAAGLVGVARQTDYSASKWAAIGFTESLRSELRSDGHPVSTLTVCPYYVDTGMFAGVTTRFPRLLPILKEDDVARRTVEAIERGREQLIMPPLAAVMPGIRLLPVPLVDKVTDFFGINRTMDHFTGRTGQAARRD</sequence>
<dbReference type="InterPro" id="IPR057326">
    <property type="entry name" value="KR_dom"/>
</dbReference>
<feature type="domain" description="Ketoreductase" evidence="4">
    <location>
        <begin position="10"/>
        <end position="201"/>
    </location>
</feature>
<evidence type="ECO:0000256" key="1">
    <source>
        <dbReference type="ARBA" id="ARBA00006484"/>
    </source>
</evidence>
<dbReference type="Proteomes" id="UP000597761">
    <property type="component" value="Unassembled WGS sequence"/>
</dbReference>
<evidence type="ECO:0000256" key="3">
    <source>
        <dbReference type="RuleBase" id="RU000363"/>
    </source>
</evidence>
<dbReference type="PROSITE" id="PS00061">
    <property type="entry name" value="ADH_SHORT"/>
    <property type="match status" value="1"/>
</dbReference>
<protein>
    <submittedName>
        <fullName evidence="5">Short chain dehydrogenase/reductase</fullName>
    </submittedName>
</protein>
<dbReference type="InterPro" id="IPR002347">
    <property type="entry name" value="SDR_fam"/>
</dbReference>
<dbReference type="PANTHER" id="PTHR24322:SF736">
    <property type="entry name" value="RETINOL DEHYDROGENASE 10"/>
    <property type="match status" value="1"/>
</dbReference>
<dbReference type="SMART" id="SM00822">
    <property type="entry name" value="PKS_KR"/>
    <property type="match status" value="1"/>
</dbReference>
<dbReference type="EMBL" id="BMJI01000005">
    <property type="protein sequence ID" value="GGC87840.1"/>
    <property type="molecule type" value="Genomic_DNA"/>
</dbReference>
<accession>A0ABQ1P0G0</accession>
<dbReference type="InterPro" id="IPR036291">
    <property type="entry name" value="NAD(P)-bd_dom_sf"/>
</dbReference>